<proteinExistence type="predicted"/>
<dbReference type="PROSITE" id="PS50089">
    <property type="entry name" value="ZF_RING_2"/>
    <property type="match status" value="1"/>
</dbReference>
<keyword evidence="6" id="KW-1185">Reference proteome</keyword>
<evidence type="ECO:0000313" key="6">
    <source>
        <dbReference type="Proteomes" id="UP001497623"/>
    </source>
</evidence>
<name>A0AAV2PYV5_MEGNR</name>
<dbReference type="PANTHER" id="PTHR47156:SF10">
    <property type="entry name" value="E3 UBIQUITIN-PROTEIN LIGASE TRIM-21-RELATED"/>
    <property type="match status" value="1"/>
</dbReference>
<reference evidence="5 6" key="1">
    <citation type="submission" date="2024-05" db="EMBL/GenBank/DDBJ databases">
        <authorList>
            <person name="Wallberg A."/>
        </authorList>
    </citation>
    <scope>NUCLEOTIDE SEQUENCE [LARGE SCALE GENOMIC DNA]</scope>
</reference>
<dbReference type="InterPro" id="IPR052667">
    <property type="entry name" value="E3_ubiquitin-ligase_RING"/>
</dbReference>
<dbReference type="Proteomes" id="UP001497623">
    <property type="component" value="Unassembled WGS sequence"/>
</dbReference>
<evidence type="ECO:0000259" key="4">
    <source>
        <dbReference type="PROSITE" id="PS50089"/>
    </source>
</evidence>
<comment type="caution">
    <text evidence="5">The sequence shown here is derived from an EMBL/GenBank/DDBJ whole genome shotgun (WGS) entry which is preliminary data.</text>
</comment>
<keyword evidence="1 3" id="KW-0863">Zinc-finger</keyword>
<evidence type="ECO:0000256" key="2">
    <source>
        <dbReference type="ARBA" id="ARBA00022833"/>
    </source>
</evidence>
<dbReference type="Gene3D" id="3.30.40.10">
    <property type="entry name" value="Zinc/RING finger domain, C3HC4 (zinc finger)"/>
    <property type="match status" value="1"/>
</dbReference>
<feature type="non-terminal residue" evidence="5">
    <location>
        <position position="246"/>
    </location>
</feature>
<protein>
    <recommendedName>
        <fullName evidence="4">RING-type domain-containing protein</fullName>
    </recommendedName>
</protein>
<dbReference type="InterPro" id="IPR001841">
    <property type="entry name" value="Znf_RING"/>
</dbReference>
<dbReference type="SUPFAM" id="SSF57850">
    <property type="entry name" value="RING/U-box"/>
    <property type="match status" value="1"/>
</dbReference>
<evidence type="ECO:0000313" key="5">
    <source>
        <dbReference type="EMBL" id="CAL4066044.1"/>
    </source>
</evidence>
<keyword evidence="2" id="KW-0862">Zinc</keyword>
<dbReference type="InterPro" id="IPR013083">
    <property type="entry name" value="Znf_RING/FYVE/PHD"/>
</dbReference>
<dbReference type="Pfam" id="PF13920">
    <property type="entry name" value="zf-C3HC4_3"/>
    <property type="match status" value="1"/>
</dbReference>
<evidence type="ECO:0000256" key="3">
    <source>
        <dbReference type="PROSITE-ProRule" id="PRU00175"/>
    </source>
</evidence>
<gene>
    <name evidence="5" type="ORF">MNOR_LOCUS5291</name>
</gene>
<dbReference type="PANTHER" id="PTHR47156">
    <property type="entry name" value="PROTEIN CBG20824"/>
    <property type="match status" value="1"/>
</dbReference>
<dbReference type="SMART" id="SM00184">
    <property type="entry name" value="RING"/>
    <property type="match status" value="1"/>
</dbReference>
<evidence type="ECO:0000256" key="1">
    <source>
        <dbReference type="ARBA" id="ARBA00022771"/>
    </source>
</evidence>
<feature type="domain" description="RING-type" evidence="4">
    <location>
        <begin position="6"/>
        <end position="49"/>
    </location>
</feature>
<keyword evidence="1 3" id="KW-0479">Metal-binding</keyword>
<dbReference type="GO" id="GO:0008270">
    <property type="term" value="F:zinc ion binding"/>
    <property type="evidence" value="ECO:0007669"/>
    <property type="project" value="UniProtKB-KW"/>
</dbReference>
<accession>A0AAV2PYV5</accession>
<dbReference type="SUPFAM" id="SSF57845">
    <property type="entry name" value="B-box zinc-binding domain"/>
    <property type="match status" value="1"/>
</dbReference>
<dbReference type="AlphaFoldDB" id="A0AAV2PYV5"/>
<sequence>MEENECMVCFSIYDDKDRRPRFMPCGHTSCSKCLEEAITKNSKMCPKCRRNYQASNVKDLPVNFSLMGLVTSLNIPERLPECNEHQLPVSHRCSTHKIWVCESCQNEDHSPVSCKIITMSEELKIKKATQLDQSQPLLKTFEEKCKQTDDSKTKCKKLIEENDEEIIRLETMVKILQDEIQKRKTSKVQMENNYSMFDQKLETIKDKRSSYDNAVTSLQSSETIKGVSKCSVEVKNEAKKIPLISK</sequence>
<organism evidence="5 6">
    <name type="scientific">Meganyctiphanes norvegica</name>
    <name type="common">Northern krill</name>
    <name type="synonym">Thysanopoda norvegica</name>
    <dbReference type="NCBI Taxonomy" id="48144"/>
    <lineage>
        <taxon>Eukaryota</taxon>
        <taxon>Metazoa</taxon>
        <taxon>Ecdysozoa</taxon>
        <taxon>Arthropoda</taxon>
        <taxon>Crustacea</taxon>
        <taxon>Multicrustacea</taxon>
        <taxon>Malacostraca</taxon>
        <taxon>Eumalacostraca</taxon>
        <taxon>Eucarida</taxon>
        <taxon>Euphausiacea</taxon>
        <taxon>Euphausiidae</taxon>
        <taxon>Meganyctiphanes</taxon>
    </lineage>
</organism>
<dbReference type="EMBL" id="CAXKWB010002028">
    <property type="protein sequence ID" value="CAL4066044.1"/>
    <property type="molecule type" value="Genomic_DNA"/>
</dbReference>